<dbReference type="GeneID" id="36515157"/>
<dbReference type="OrthoDB" id="15356at2759"/>
<sequence length="80" mass="8959">MFGLGLLFYVTILLLNAVAILNEERFLARLIGDESPSFGGHNPETIGTRLLTLIRAIRTVMRPILVVFNIVIIFYELVLG</sequence>
<keyword evidence="3 8" id="KW-0812">Transmembrane</keyword>
<comment type="caution">
    <text evidence="10">The sequence shown here is derived from an EMBL/GenBank/DDBJ whole genome shotgun (WGS) entry which is preliminary data.</text>
</comment>
<feature type="transmembrane region" description="Helical" evidence="8">
    <location>
        <begin position="60"/>
        <end position="79"/>
    </location>
</feature>
<dbReference type="GO" id="GO:0015031">
    <property type="term" value="P:protein transport"/>
    <property type="evidence" value="ECO:0007669"/>
    <property type="project" value="UniProtKB-KW"/>
</dbReference>
<evidence type="ECO:0000256" key="7">
    <source>
        <dbReference type="ARBA" id="ARBA00024203"/>
    </source>
</evidence>
<dbReference type="Proteomes" id="UP000238350">
    <property type="component" value="Unassembled WGS sequence"/>
</dbReference>
<feature type="signal peptide" evidence="9">
    <location>
        <begin position="1"/>
        <end position="19"/>
    </location>
</feature>
<keyword evidence="9" id="KW-0732">Signal</keyword>
<feature type="chain" id="PRO_5015640385" evidence="9">
    <location>
        <begin position="20"/>
        <end position="80"/>
    </location>
</feature>
<protein>
    <submittedName>
        <fullName evidence="10">Protein transport protein yos1</fullName>
    </submittedName>
</protein>
<gene>
    <name evidence="10" type="ORF">B9G98_01408</name>
</gene>
<comment type="similarity">
    <text evidence="7">Belongs to the YOS1 family.</text>
</comment>
<keyword evidence="4" id="KW-0653">Protein transport</keyword>
<evidence type="ECO:0000313" key="10">
    <source>
        <dbReference type="EMBL" id="PRT53788.1"/>
    </source>
</evidence>
<dbReference type="STRING" id="45607.A0A2T0FFM3"/>
<evidence type="ECO:0000256" key="2">
    <source>
        <dbReference type="ARBA" id="ARBA00022448"/>
    </source>
</evidence>
<evidence type="ECO:0000256" key="8">
    <source>
        <dbReference type="SAM" id="Phobius"/>
    </source>
</evidence>
<keyword evidence="6 8" id="KW-0472">Membrane</keyword>
<reference evidence="10 11" key="1">
    <citation type="submission" date="2017-04" db="EMBL/GenBank/DDBJ databases">
        <title>Genome sequencing of [Candida] sorbophila.</title>
        <authorList>
            <person name="Ahn J.O."/>
        </authorList>
    </citation>
    <scope>NUCLEOTIDE SEQUENCE [LARGE SCALE GENOMIC DNA]</scope>
    <source>
        <strain evidence="10 11">DS02</strain>
    </source>
</reference>
<dbReference type="GO" id="GO:0005789">
    <property type="term" value="C:endoplasmic reticulum membrane"/>
    <property type="evidence" value="ECO:0007669"/>
    <property type="project" value="TreeGrafter"/>
</dbReference>
<organism evidence="10 11">
    <name type="scientific">Wickerhamiella sorbophila</name>
    <dbReference type="NCBI Taxonomy" id="45607"/>
    <lineage>
        <taxon>Eukaryota</taxon>
        <taxon>Fungi</taxon>
        <taxon>Dikarya</taxon>
        <taxon>Ascomycota</taxon>
        <taxon>Saccharomycotina</taxon>
        <taxon>Dipodascomycetes</taxon>
        <taxon>Dipodascales</taxon>
        <taxon>Trichomonascaceae</taxon>
        <taxon>Wickerhamiella</taxon>
    </lineage>
</organism>
<evidence type="ECO:0000256" key="4">
    <source>
        <dbReference type="ARBA" id="ARBA00022927"/>
    </source>
</evidence>
<dbReference type="GO" id="GO:0006888">
    <property type="term" value="P:endoplasmic reticulum to Golgi vesicle-mediated transport"/>
    <property type="evidence" value="ECO:0007669"/>
    <property type="project" value="TreeGrafter"/>
</dbReference>
<dbReference type="PANTHER" id="PTHR15858">
    <property type="entry name" value="IMMEDIATE EARLY RESPONSE 3-INTERACTING PROTEIN 1"/>
    <property type="match status" value="1"/>
</dbReference>
<evidence type="ECO:0000256" key="5">
    <source>
        <dbReference type="ARBA" id="ARBA00022989"/>
    </source>
</evidence>
<dbReference type="GO" id="GO:0000139">
    <property type="term" value="C:Golgi membrane"/>
    <property type="evidence" value="ECO:0007669"/>
    <property type="project" value="TreeGrafter"/>
</dbReference>
<evidence type="ECO:0000256" key="6">
    <source>
        <dbReference type="ARBA" id="ARBA00023136"/>
    </source>
</evidence>
<dbReference type="PANTHER" id="PTHR15858:SF0">
    <property type="entry name" value="IMMEDIATE EARLY RESPONSE 3-INTERACTING PROTEIN 1"/>
    <property type="match status" value="1"/>
</dbReference>
<dbReference type="GO" id="GO:0030134">
    <property type="term" value="C:COPII-coated ER to Golgi transport vesicle"/>
    <property type="evidence" value="ECO:0007669"/>
    <property type="project" value="TreeGrafter"/>
</dbReference>
<keyword evidence="11" id="KW-1185">Reference proteome</keyword>
<keyword evidence="5 8" id="KW-1133">Transmembrane helix</keyword>
<evidence type="ECO:0000313" key="11">
    <source>
        <dbReference type="Proteomes" id="UP000238350"/>
    </source>
</evidence>
<proteinExistence type="inferred from homology"/>
<dbReference type="EMBL" id="NDIQ01000001">
    <property type="protein sequence ID" value="PRT53788.1"/>
    <property type="molecule type" value="Genomic_DNA"/>
</dbReference>
<evidence type="ECO:0000256" key="3">
    <source>
        <dbReference type="ARBA" id="ARBA00022692"/>
    </source>
</evidence>
<evidence type="ECO:0000256" key="1">
    <source>
        <dbReference type="ARBA" id="ARBA00004370"/>
    </source>
</evidence>
<dbReference type="InterPro" id="IPR013880">
    <property type="entry name" value="Yos1"/>
</dbReference>
<dbReference type="AlphaFoldDB" id="A0A2T0FFM3"/>
<comment type="subcellular location">
    <subcellularLocation>
        <location evidence="1">Membrane</location>
    </subcellularLocation>
</comment>
<dbReference type="RefSeq" id="XP_024663734.1">
    <property type="nucleotide sequence ID" value="XM_024807966.1"/>
</dbReference>
<dbReference type="Pfam" id="PF08571">
    <property type="entry name" value="Yos1"/>
    <property type="match status" value="1"/>
</dbReference>
<name>A0A2T0FFM3_9ASCO</name>
<keyword evidence="2" id="KW-0813">Transport</keyword>
<evidence type="ECO:0000256" key="9">
    <source>
        <dbReference type="SAM" id="SignalP"/>
    </source>
</evidence>
<accession>A0A2T0FFM3</accession>